<dbReference type="FunFam" id="2.40.50.100:FF:000031">
    <property type="entry name" value="39S ribosomal protein L27, mitochondrial"/>
    <property type="match status" value="1"/>
</dbReference>
<gene>
    <name evidence="10" type="ORF">GWI33_015373</name>
</gene>
<dbReference type="PANTHER" id="PTHR15893:SF0">
    <property type="entry name" value="LARGE RIBOSOMAL SUBUNIT PROTEIN BL27M"/>
    <property type="match status" value="1"/>
</dbReference>
<dbReference type="EMBL" id="JAACXV010013895">
    <property type="protein sequence ID" value="KAF7271789.1"/>
    <property type="molecule type" value="Genomic_DNA"/>
</dbReference>
<dbReference type="Pfam" id="PF01016">
    <property type="entry name" value="Ribosomal_L27"/>
    <property type="match status" value="1"/>
</dbReference>
<name>A0A834I2P2_RHYFE</name>
<dbReference type="SUPFAM" id="SSF110324">
    <property type="entry name" value="Ribosomal L27 protein-like"/>
    <property type="match status" value="1"/>
</dbReference>
<proteinExistence type="inferred from homology"/>
<evidence type="ECO:0000256" key="6">
    <source>
        <dbReference type="ARBA" id="ARBA00023274"/>
    </source>
</evidence>
<accession>A0A834I2P2</accession>
<organism evidence="10 11">
    <name type="scientific">Rhynchophorus ferrugineus</name>
    <name type="common">Red palm weevil</name>
    <name type="synonym">Curculio ferrugineus</name>
    <dbReference type="NCBI Taxonomy" id="354439"/>
    <lineage>
        <taxon>Eukaryota</taxon>
        <taxon>Metazoa</taxon>
        <taxon>Ecdysozoa</taxon>
        <taxon>Arthropoda</taxon>
        <taxon>Hexapoda</taxon>
        <taxon>Insecta</taxon>
        <taxon>Pterygota</taxon>
        <taxon>Neoptera</taxon>
        <taxon>Endopterygota</taxon>
        <taxon>Coleoptera</taxon>
        <taxon>Polyphaga</taxon>
        <taxon>Cucujiformia</taxon>
        <taxon>Curculionidae</taxon>
        <taxon>Dryophthorinae</taxon>
        <taxon>Rhynchophorus</taxon>
    </lineage>
</organism>
<dbReference type="Gene3D" id="2.40.50.100">
    <property type="match status" value="1"/>
</dbReference>
<evidence type="ECO:0000256" key="3">
    <source>
        <dbReference type="ARBA" id="ARBA00022946"/>
    </source>
</evidence>
<keyword evidence="6" id="KW-0687">Ribonucleoprotein</keyword>
<comment type="subcellular location">
    <subcellularLocation>
        <location evidence="1">Mitochondrion</location>
    </subcellularLocation>
</comment>
<evidence type="ECO:0000313" key="11">
    <source>
        <dbReference type="Proteomes" id="UP000625711"/>
    </source>
</evidence>
<dbReference type="GO" id="GO:0003735">
    <property type="term" value="F:structural constituent of ribosome"/>
    <property type="evidence" value="ECO:0007669"/>
    <property type="project" value="InterPro"/>
</dbReference>
<feature type="region of interest" description="Disordered" evidence="9">
    <location>
        <begin position="27"/>
        <end position="51"/>
    </location>
</feature>
<evidence type="ECO:0000256" key="2">
    <source>
        <dbReference type="ARBA" id="ARBA00010797"/>
    </source>
</evidence>
<keyword evidence="4" id="KW-0689">Ribosomal protein</keyword>
<evidence type="ECO:0000256" key="5">
    <source>
        <dbReference type="ARBA" id="ARBA00023128"/>
    </source>
</evidence>
<evidence type="ECO:0000256" key="7">
    <source>
        <dbReference type="ARBA" id="ARBA00035267"/>
    </source>
</evidence>
<keyword evidence="11" id="KW-1185">Reference proteome</keyword>
<dbReference type="Proteomes" id="UP000625711">
    <property type="component" value="Unassembled WGS sequence"/>
</dbReference>
<dbReference type="PRINTS" id="PR00063">
    <property type="entry name" value="RIBOSOMALL27"/>
</dbReference>
<dbReference type="OrthoDB" id="1867012at2759"/>
<dbReference type="GO" id="GO:0005743">
    <property type="term" value="C:mitochondrial inner membrane"/>
    <property type="evidence" value="ECO:0007669"/>
    <property type="project" value="UniProtKB-ARBA"/>
</dbReference>
<sequence length="143" mass="16327">MFNSVLSVSCNILHNTKNVLVNSVRFASKKQSGSTRNTNPKHKPKHRGWKVQDGHQVSAGTILVTQRNLRFHPGRNVGLGRNGTLFAIIPGKVMVTCEKADVDWSHTWVQRCHGHRKGVEFYKKYFNVIPEKQHQNFKLIDLV</sequence>
<dbReference type="GO" id="GO:0005762">
    <property type="term" value="C:mitochondrial large ribosomal subunit"/>
    <property type="evidence" value="ECO:0007669"/>
    <property type="project" value="TreeGrafter"/>
</dbReference>
<evidence type="ECO:0000313" key="10">
    <source>
        <dbReference type="EMBL" id="KAF7271789.1"/>
    </source>
</evidence>
<dbReference type="GO" id="GO:0006412">
    <property type="term" value="P:translation"/>
    <property type="evidence" value="ECO:0007669"/>
    <property type="project" value="InterPro"/>
</dbReference>
<dbReference type="AlphaFoldDB" id="A0A834I2P2"/>
<keyword evidence="3" id="KW-0809">Transit peptide</keyword>
<evidence type="ECO:0000256" key="1">
    <source>
        <dbReference type="ARBA" id="ARBA00004173"/>
    </source>
</evidence>
<keyword evidence="5" id="KW-0496">Mitochondrion</keyword>
<reference evidence="10" key="1">
    <citation type="submission" date="2020-08" db="EMBL/GenBank/DDBJ databases">
        <title>Genome sequencing and assembly of the red palm weevil Rhynchophorus ferrugineus.</title>
        <authorList>
            <person name="Dias G.B."/>
            <person name="Bergman C.M."/>
            <person name="Manee M."/>
        </authorList>
    </citation>
    <scope>NUCLEOTIDE SEQUENCE</scope>
    <source>
        <strain evidence="10">AA-2017</strain>
        <tissue evidence="10">Whole larva</tissue>
    </source>
</reference>
<dbReference type="PANTHER" id="PTHR15893">
    <property type="entry name" value="RIBOSOMAL PROTEIN L27"/>
    <property type="match status" value="1"/>
</dbReference>
<feature type="compositionally biased region" description="Basic residues" evidence="9">
    <location>
        <begin position="39"/>
        <end position="49"/>
    </location>
</feature>
<dbReference type="InterPro" id="IPR001684">
    <property type="entry name" value="Ribosomal_bL27"/>
</dbReference>
<evidence type="ECO:0000256" key="4">
    <source>
        <dbReference type="ARBA" id="ARBA00022980"/>
    </source>
</evidence>
<feature type="compositionally biased region" description="Polar residues" evidence="9">
    <location>
        <begin position="29"/>
        <end position="38"/>
    </location>
</feature>
<evidence type="ECO:0000256" key="9">
    <source>
        <dbReference type="SAM" id="MobiDB-lite"/>
    </source>
</evidence>
<evidence type="ECO:0000256" key="8">
    <source>
        <dbReference type="ARBA" id="ARBA00076963"/>
    </source>
</evidence>
<comment type="similarity">
    <text evidence="2">Belongs to the bacterial ribosomal protein bL27 family.</text>
</comment>
<protein>
    <recommendedName>
        <fullName evidence="7">Large ribosomal subunit protein bL27m</fullName>
    </recommendedName>
    <alternativeName>
        <fullName evidence="8">39S ribosomal protein L27, mitochondrial</fullName>
    </alternativeName>
</protein>
<comment type="caution">
    <text evidence="10">The sequence shown here is derived from an EMBL/GenBank/DDBJ whole genome shotgun (WGS) entry which is preliminary data.</text>
</comment>